<evidence type="ECO:0000256" key="1">
    <source>
        <dbReference type="ARBA" id="ARBA00007447"/>
    </source>
</evidence>
<keyword evidence="5" id="KW-0645">Protease</keyword>
<protein>
    <submittedName>
        <fullName evidence="5">Acid protease</fullName>
    </submittedName>
</protein>
<feature type="domain" description="Peptidase A1" evidence="4">
    <location>
        <begin position="154"/>
        <end position="463"/>
    </location>
</feature>
<dbReference type="InterPro" id="IPR001461">
    <property type="entry name" value="Aspartic_peptidase_A1"/>
</dbReference>
<keyword evidence="5" id="KW-0378">Hydrolase</keyword>
<dbReference type="AlphaFoldDB" id="A0A8K0UYG9"/>
<keyword evidence="6" id="KW-1185">Reference proteome</keyword>
<dbReference type="Pfam" id="PF00026">
    <property type="entry name" value="Asp"/>
    <property type="match status" value="1"/>
</dbReference>
<dbReference type="PANTHER" id="PTHR47966">
    <property type="entry name" value="BETA-SITE APP-CLEAVING ENZYME, ISOFORM A-RELATED"/>
    <property type="match status" value="1"/>
</dbReference>
<feature type="chain" id="PRO_5035477707" evidence="3">
    <location>
        <begin position="20"/>
        <end position="475"/>
    </location>
</feature>
<name>A0A8K0UYG9_9AGAR</name>
<feature type="signal peptide" evidence="3">
    <location>
        <begin position="1"/>
        <end position="19"/>
    </location>
</feature>
<dbReference type="PANTHER" id="PTHR47966:SF51">
    <property type="entry name" value="BETA-SITE APP-CLEAVING ENZYME, ISOFORM A-RELATED"/>
    <property type="match status" value="1"/>
</dbReference>
<dbReference type="SUPFAM" id="SSF50630">
    <property type="entry name" value="Acid proteases"/>
    <property type="match status" value="1"/>
</dbReference>
<feature type="active site" evidence="2">
    <location>
        <position position="350"/>
    </location>
</feature>
<dbReference type="OrthoDB" id="2747330at2759"/>
<dbReference type="EMBL" id="JAEVFJ010000001">
    <property type="protein sequence ID" value="KAH8107980.1"/>
    <property type="molecule type" value="Genomic_DNA"/>
</dbReference>
<reference evidence="5" key="1">
    <citation type="journal article" date="2021" name="New Phytol.">
        <title>Evolutionary innovations through gain and loss of genes in the ectomycorrhizal Boletales.</title>
        <authorList>
            <person name="Wu G."/>
            <person name="Miyauchi S."/>
            <person name="Morin E."/>
            <person name="Kuo A."/>
            <person name="Drula E."/>
            <person name="Varga T."/>
            <person name="Kohler A."/>
            <person name="Feng B."/>
            <person name="Cao Y."/>
            <person name="Lipzen A."/>
            <person name="Daum C."/>
            <person name="Hundley H."/>
            <person name="Pangilinan J."/>
            <person name="Johnson J."/>
            <person name="Barry K."/>
            <person name="LaButti K."/>
            <person name="Ng V."/>
            <person name="Ahrendt S."/>
            <person name="Min B."/>
            <person name="Choi I.G."/>
            <person name="Park H."/>
            <person name="Plett J.M."/>
            <person name="Magnuson J."/>
            <person name="Spatafora J.W."/>
            <person name="Nagy L.G."/>
            <person name="Henrissat B."/>
            <person name="Grigoriev I.V."/>
            <person name="Yang Z.L."/>
            <person name="Xu J."/>
            <person name="Martin F.M."/>
        </authorList>
    </citation>
    <scope>NUCLEOTIDE SEQUENCE</scope>
    <source>
        <strain evidence="5">KKN 215</strain>
    </source>
</reference>
<feature type="active site" evidence="2">
    <location>
        <position position="172"/>
    </location>
</feature>
<dbReference type="FunFam" id="2.40.70.10:FF:000008">
    <property type="entry name" value="Cathepsin D"/>
    <property type="match status" value="1"/>
</dbReference>
<evidence type="ECO:0000256" key="2">
    <source>
        <dbReference type="PIRSR" id="PIRSR601461-1"/>
    </source>
</evidence>
<sequence length="475" mass="50189">MHAHISILTLALAYIAVSASPTSNRPPTGFRAAIRSNSLYHRSELANNTGNGTFQVVNIGLAQAELQIVLAKYALAGQFLQGLGLNPDTHAGTGYLPFNETAAVAHNATSSMPALLSADSVNPPGRELGNITHDSFGTAVKLSDDVVVNFDMLYYGPLSFGTPPQVLTVSIDTGSADLWVTSGCRGCDNAQYFPKESSTYKPGDKEQFSITYGQGNAVGVLVQDVVSAGPLSVNDQYFGAVSVESDNFNSDPNSGLIGLAFGTIATSKQPTFFEGLLATHQIEFPIFSVHLTRKQIDGSEICFGCLDMSKTTGGISWLPLISKTYWTVAMDGIYATKDDMVKTDIMAAIDTGASLINLPAKLTAEFYALIPGSRDATADVGPGYYIYPCSSTLEVSLSFSGKKFSIHPDDLNIGEVSESSGDCIGSIVGMGDGVPDNLAIIGDAFLKSWYATFDYAGEKVGFAPSVNNAHPKDAA</sequence>
<dbReference type="CDD" id="cd05471">
    <property type="entry name" value="pepsin_like"/>
    <property type="match status" value="1"/>
</dbReference>
<dbReference type="InterPro" id="IPR033121">
    <property type="entry name" value="PEPTIDASE_A1"/>
</dbReference>
<dbReference type="GO" id="GO:0006508">
    <property type="term" value="P:proteolysis"/>
    <property type="evidence" value="ECO:0007669"/>
    <property type="project" value="UniProtKB-KW"/>
</dbReference>
<evidence type="ECO:0000313" key="5">
    <source>
        <dbReference type="EMBL" id="KAH8107980.1"/>
    </source>
</evidence>
<dbReference type="Gene3D" id="2.40.70.10">
    <property type="entry name" value="Acid Proteases"/>
    <property type="match status" value="2"/>
</dbReference>
<evidence type="ECO:0000259" key="4">
    <source>
        <dbReference type="PROSITE" id="PS51767"/>
    </source>
</evidence>
<proteinExistence type="inferred from homology"/>
<dbReference type="PROSITE" id="PS51767">
    <property type="entry name" value="PEPTIDASE_A1"/>
    <property type="match status" value="1"/>
</dbReference>
<dbReference type="GO" id="GO:0004190">
    <property type="term" value="F:aspartic-type endopeptidase activity"/>
    <property type="evidence" value="ECO:0007669"/>
    <property type="project" value="InterPro"/>
</dbReference>
<dbReference type="PRINTS" id="PR00792">
    <property type="entry name" value="PEPSIN"/>
</dbReference>
<comment type="similarity">
    <text evidence="1">Belongs to the peptidase A1 family.</text>
</comment>
<dbReference type="InterPro" id="IPR034164">
    <property type="entry name" value="Pepsin-like_dom"/>
</dbReference>
<keyword evidence="3" id="KW-0732">Signal</keyword>
<comment type="caution">
    <text evidence="5">The sequence shown here is derived from an EMBL/GenBank/DDBJ whole genome shotgun (WGS) entry which is preliminary data.</text>
</comment>
<dbReference type="Proteomes" id="UP000813824">
    <property type="component" value="Unassembled WGS sequence"/>
</dbReference>
<gene>
    <name evidence="5" type="ORF">BXZ70DRAFT_903388</name>
</gene>
<evidence type="ECO:0000256" key="3">
    <source>
        <dbReference type="SAM" id="SignalP"/>
    </source>
</evidence>
<organism evidence="5 6">
    <name type="scientific">Cristinia sonorae</name>
    <dbReference type="NCBI Taxonomy" id="1940300"/>
    <lineage>
        <taxon>Eukaryota</taxon>
        <taxon>Fungi</taxon>
        <taxon>Dikarya</taxon>
        <taxon>Basidiomycota</taxon>
        <taxon>Agaricomycotina</taxon>
        <taxon>Agaricomycetes</taxon>
        <taxon>Agaricomycetidae</taxon>
        <taxon>Agaricales</taxon>
        <taxon>Pleurotineae</taxon>
        <taxon>Stephanosporaceae</taxon>
        <taxon>Cristinia</taxon>
    </lineage>
</organism>
<evidence type="ECO:0000313" key="6">
    <source>
        <dbReference type="Proteomes" id="UP000813824"/>
    </source>
</evidence>
<accession>A0A8K0UYG9</accession>
<dbReference type="InterPro" id="IPR021109">
    <property type="entry name" value="Peptidase_aspartic_dom_sf"/>
</dbReference>